<keyword evidence="2" id="KW-0378">Hydrolase</keyword>
<dbReference type="GO" id="GO:0004222">
    <property type="term" value="F:metalloendopeptidase activity"/>
    <property type="evidence" value="ECO:0007669"/>
    <property type="project" value="TreeGrafter"/>
</dbReference>
<gene>
    <name evidence="2" type="ORF">SAMN02745131_01952</name>
</gene>
<dbReference type="PANTHER" id="PTHR21666">
    <property type="entry name" value="PEPTIDASE-RELATED"/>
    <property type="match status" value="1"/>
</dbReference>
<dbReference type="EMBL" id="FQUU01000007">
    <property type="protein sequence ID" value="SHF17696.1"/>
    <property type="molecule type" value="Genomic_DNA"/>
</dbReference>
<dbReference type="Gene3D" id="2.60.120.380">
    <property type="match status" value="1"/>
</dbReference>
<dbReference type="Pfam" id="PF01551">
    <property type="entry name" value="Peptidase_M23"/>
    <property type="match status" value="1"/>
</dbReference>
<dbReference type="PANTHER" id="PTHR21666:SF268">
    <property type="entry name" value="PEPTIDASE M23 DOMAIN-CONTAINING PROTEIN"/>
    <property type="match status" value="1"/>
</dbReference>
<evidence type="ECO:0000313" key="3">
    <source>
        <dbReference type="Proteomes" id="UP000184048"/>
    </source>
</evidence>
<feature type="domain" description="M23ase beta-sheet core" evidence="1">
    <location>
        <begin position="216"/>
        <end position="313"/>
    </location>
</feature>
<dbReference type="Gene3D" id="2.70.70.10">
    <property type="entry name" value="Glucose Permease (Domain IIA)"/>
    <property type="match status" value="1"/>
</dbReference>
<organism evidence="2 3">
    <name type="scientific">Flavisolibacter ginsengisoli DSM 18119</name>
    <dbReference type="NCBI Taxonomy" id="1121884"/>
    <lineage>
        <taxon>Bacteria</taxon>
        <taxon>Pseudomonadati</taxon>
        <taxon>Bacteroidota</taxon>
        <taxon>Chitinophagia</taxon>
        <taxon>Chitinophagales</taxon>
        <taxon>Chitinophagaceae</taxon>
        <taxon>Flavisolibacter</taxon>
    </lineage>
</organism>
<dbReference type="Proteomes" id="UP000184048">
    <property type="component" value="Unassembled WGS sequence"/>
</dbReference>
<reference evidence="2 3" key="1">
    <citation type="submission" date="2016-11" db="EMBL/GenBank/DDBJ databases">
        <authorList>
            <person name="Jaros S."/>
            <person name="Januszkiewicz K."/>
            <person name="Wedrychowicz H."/>
        </authorList>
    </citation>
    <scope>NUCLEOTIDE SEQUENCE [LARGE SCALE GENOMIC DNA]</scope>
    <source>
        <strain evidence="2 3">DSM 18119</strain>
    </source>
</reference>
<evidence type="ECO:0000259" key="1">
    <source>
        <dbReference type="Pfam" id="PF01551"/>
    </source>
</evidence>
<keyword evidence="3" id="KW-1185">Reference proteome</keyword>
<dbReference type="AlphaFoldDB" id="A0A1M4ZJG5"/>
<dbReference type="InterPro" id="IPR011055">
    <property type="entry name" value="Dup_hybrid_motif"/>
</dbReference>
<dbReference type="InterPro" id="IPR016047">
    <property type="entry name" value="M23ase_b-sheet_dom"/>
</dbReference>
<dbReference type="InterPro" id="IPR050570">
    <property type="entry name" value="Cell_wall_metabolism_enzyme"/>
</dbReference>
<name>A0A1M4ZJG5_9BACT</name>
<dbReference type="STRING" id="1121884.SAMN02745131_01952"/>
<dbReference type="OrthoDB" id="9810477at2"/>
<sequence>MLILNNSFTISGFSFAEEGALTMKNTSTLFLFIAVMAIACSSPIKGIFGKKTPHEQYADKLDDRDLDKTPEGRQWLAASQKALINPIAIDLPYRQQGYFHADKARALGLEFNAQAGERISFSLNRKNDPALMLYTDLFKSGSSKDPVLSIDTSSTQFSFDIAETGKYILRLQPELFRTGEYSLTISINPSLGFPVTDPKARVESIWGDRRDGGKRKHEGIDIFAKKGSPAIAATDGVVTGVKEGGLGGKSVWMKVNDKDIYLYYAHLDKQLVEQGQTVKKGDVLGLVGNTGNARHTPSHLHFGVYTSNGPINPLPFVNKEMQSAPDLAYRSLSGYLKVIKKDKASDGSILIANTLLVPLALQTKGYIAELPDGQQVIVPLNAVQLIKGPVRSNNAIASSKDVGSKRS</sequence>
<protein>
    <submittedName>
        <fullName evidence="2">Murein DD-endopeptidase MepM and murein hydrolase activator NlpD, contain LysM domain</fullName>
    </submittedName>
</protein>
<proteinExistence type="predicted"/>
<dbReference type="SUPFAM" id="SSF51261">
    <property type="entry name" value="Duplicated hybrid motif"/>
    <property type="match status" value="1"/>
</dbReference>
<dbReference type="CDD" id="cd12797">
    <property type="entry name" value="M23_peptidase"/>
    <property type="match status" value="1"/>
</dbReference>
<accession>A0A1M4ZJG5</accession>
<evidence type="ECO:0000313" key="2">
    <source>
        <dbReference type="EMBL" id="SHF17696.1"/>
    </source>
</evidence>